<keyword evidence="6 9" id="KW-0822">Tryptophan biosynthesis</keyword>
<dbReference type="PANTHER" id="PTHR42894">
    <property type="entry name" value="N-(5'-PHOSPHORIBOSYL)ANTHRANILATE ISOMERASE"/>
    <property type="match status" value="1"/>
</dbReference>
<dbReference type="InterPro" id="IPR001240">
    <property type="entry name" value="PRAI_dom"/>
</dbReference>
<evidence type="ECO:0000256" key="8">
    <source>
        <dbReference type="ARBA" id="ARBA00023235"/>
    </source>
</evidence>
<dbReference type="Proteomes" id="UP001408594">
    <property type="component" value="Unassembled WGS sequence"/>
</dbReference>
<dbReference type="CDD" id="cd00405">
    <property type="entry name" value="PRAI"/>
    <property type="match status" value="1"/>
</dbReference>
<dbReference type="SUPFAM" id="SSF51366">
    <property type="entry name" value="Ribulose-phoshate binding barrel"/>
    <property type="match status" value="1"/>
</dbReference>
<evidence type="ECO:0000256" key="5">
    <source>
        <dbReference type="ARBA" id="ARBA00022605"/>
    </source>
</evidence>
<keyword evidence="8 9" id="KW-0413">Isomerase</keyword>
<protein>
    <recommendedName>
        <fullName evidence="4 9">N-(5'-phosphoribosyl)anthranilate isomerase</fullName>
        <shortName evidence="9">PRAI</shortName>
        <ecNumber evidence="3 9">5.3.1.24</ecNumber>
    </recommendedName>
</protein>
<evidence type="ECO:0000256" key="7">
    <source>
        <dbReference type="ARBA" id="ARBA00023141"/>
    </source>
</evidence>
<comment type="pathway">
    <text evidence="2 9">Amino-acid biosynthesis; L-tryptophan biosynthesis; L-tryptophan from chorismate: step 3/5.</text>
</comment>
<dbReference type="InterPro" id="IPR044643">
    <property type="entry name" value="TrpF_fam"/>
</dbReference>
<dbReference type="NCBIfam" id="NF002298">
    <property type="entry name" value="PRK01222.1-4"/>
    <property type="match status" value="1"/>
</dbReference>
<evidence type="ECO:0000256" key="6">
    <source>
        <dbReference type="ARBA" id="ARBA00022822"/>
    </source>
</evidence>
<evidence type="ECO:0000256" key="2">
    <source>
        <dbReference type="ARBA" id="ARBA00004664"/>
    </source>
</evidence>
<evidence type="ECO:0000256" key="4">
    <source>
        <dbReference type="ARBA" id="ARBA00022272"/>
    </source>
</evidence>
<name>A0ABP9WKL3_9GAMM</name>
<dbReference type="EMBL" id="BAABRT010000002">
    <property type="protein sequence ID" value="GAA5523745.1"/>
    <property type="molecule type" value="Genomic_DNA"/>
</dbReference>
<evidence type="ECO:0000256" key="3">
    <source>
        <dbReference type="ARBA" id="ARBA00012572"/>
    </source>
</evidence>
<evidence type="ECO:0000256" key="9">
    <source>
        <dbReference type="HAMAP-Rule" id="MF_00135"/>
    </source>
</evidence>
<dbReference type="HAMAP" id="MF_00135">
    <property type="entry name" value="PRAI"/>
    <property type="match status" value="1"/>
</dbReference>
<keyword evidence="12" id="KW-1185">Reference proteome</keyword>
<evidence type="ECO:0000256" key="1">
    <source>
        <dbReference type="ARBA" id="ARBA00001164"/>
    </source>
</evidence>
<dbReference type="Gene3D" id="3.20.20.70">
    <property type="entry name" value="Aldolase class I"/>
    <property type="match status" value="1"/>
</dbReference>
<evidence type="ECO:0000313" key="11">
    <source>
        <dbReference type="EMBL" id="GAA5523745.1"/>
    </source>
</evidence>
<evidence type="ECO:0000259" key="10">
    <source>
        <dbReference type="Pfam" id="PF00697"/>
    </source>
</evidence>
<accession>A0ABP9WKL3</accession>
<evidence type="ECO:0000313" key="12">
    <source>
        <dbReference type="Proteomes" id="UP001408594"/>
    </source>
</evidence>
<dbReference type="GO" id="GO:0016853">
    <property type="term" value="F:isomerase activity"/>
    <property type="evidence" value="ECO:0007669"/>
    <property type="project" value="UniProtKB-KW"/>
</dbReference>
<dbReference type="EC" id="5.3.1.24" evidence="3 9"/>
<feature type="domain" description="N-(5'phosphoribosyl) anthranilate isomerase (PRAI)" evidence="10">
    <location>
        <begin position="3"/>
        <end position="198"/>
    </location>
</feature>
<dbReference type="RefSeq" id="WP_345548162.1">
    <property type="nucleotide sequence ID" value="NZ_BAABRT010000002.1"/>
</dbReference>
<gene>
    <name evidence="9 11" type="primary">trpF</name>
    <name evidence="11" type="ORF">Maes01_00294</name>
</gene>
<dbReference type="InterPro" id="IPR013785">
    <property type="entry name" value="Aldolase_TIM"/>
</dbReference>
<keyword evidence="5 9" id="KW-0028">Amino-acid biosynthesis</keyword>
<sequence length="225" mass="23662">MRVKICGITSARDAEMAVDAGADALGLVFYAKSPRAVGPAQALEIAGSVSPFVQLVGLFVNASAREVIDTLAQVPLNLLQFHGDETAAYCEQFQRPYIKALRMKPAMDVAAAMAAHPRARGFLLDAYRPGVPGGTGEPFDWQRVPGNSGRQIILAGGLSAQNVAEAIRVARPQAVDVSGGVEKAPGRKDPERVVAFVRAAKQWEEFTSTGAADSAGAGKCEGVEK</sequence>
<proteinExistence type="inferred from homology"/>
<dbReference type="InterPro" id="IPR011060">
    <property type="entry name" value="RibuloseP-bd_barrel"/>
</dbReference>
<comment type="similarity">
    <text evidence="9">Belongs to the TrpF family.</text>
</comment>
<dbReference type="Pfam" id="PF00697">
    <property type="entry name" value="PRAI"/>
    <property type="match status" value="1"/>
</dbReference>
<comment type="catalytic activity">
    <reaction evidence="1 9">
        <text>N-(5-phospho-beta-D-ribosyl)anthranilate = 1-(2-carboxyphenylamino)-1-deoxy-D-ribulose 5-phosphate</text>
        <dbReference type="Rhea" id="RHEA:21540"/>
        <dbReference type="ChEBI" id="CHEBI:18277"/>
        <dbReference type="ChEBI" id="CHEBI:58613"/>
        <dbReference type="EC" id="5.3.1.24"/>
    </reaction>
</comment>
<reference evidence="11 12" key="1">
    <citation type="submission" date="2024-02" db="EMBL/GenBank/DDBJ databases">
        <title>Microbulbifer aestuariivivens NBRC 112533.</title>
        <authorList>
            <person name="Ichikawa N."/>
            <person name="Katano-Makiyama Y."/>
            <person name="Hidaka K."/>
        </authorList>
    </citation>
    <scope>NUCLEOTIDE SEQUENCE [LARGE SCALE GENOMIC DNA]</scope>
    <source>
        <strain evidence="11 12">NBRC 112533</strain>
    </source>
</reference>
<organism evidence="11 12">
    <name type="scientific">Microbulbifer aestuariivivens</name>
    <dbReference type="NCBI Taxonomy" id="1908308"/>
    <lineage>
        <taxon>Bacteria</taxon>
        <taxon>Pseudomonadati</taxon>
        <taxon>Pseudomonadota</taxon>
        <taxon>Gammaproteobacteria</taxon>
        <taxon>Cellvibrionales</taxon>
        <taxon>Microbulbiferaceae</taxon>
        <taxon>Microbulbifer</taxon>
    </lineage>
</organism>
<comment type="caution">
    <text evidence="11">The sequence shown here is derived from an EMBL/GenBank/DDBJ whole genome shotgun (WGS) entry which is preliminary data.</text>
</comment>
<dbReference type="PANTHER" id="PTHR42894:SF1">
    <property type="entry name" value="N-(5'-PHOSPHORIBOSYL)ANTHRANILATE ISOMERASE"/>
    <property type="match status" value="1"/>
</dbReference>
<keyword evidence="7 9" id="KW-0057">Aromatic amino acid biosynthesis</keyword>